<sequence>TKENIEKGAIKILEECMRDWSAMPIFEKGAIKILKRGIMRRLEKNIIKKIAKCTMKEEAH</sequence>
<feature type="non-terminal residue" evidence="1">
    <location>
        <position position="1"/>
    </location>
</feature>
<dbReference type="Proteomes" id="UP000789366">
    <property type="component" value="Unassembled WGS sequence"/>
</dbReference>
<reference evidence="1" key="1">
    <citation type="submission" date="2021-06" db="EMBL/GenBank/DDBJ databases">
        <authorList>
            <person name="Kallberg Y."/>
            <person name="Tangrot J."/>
            <person name="Rosling A."/>
        </authorList>
    </citation>
    <scope>NUCLEOTIDE SEQUENCE</scope>
    <source>
        <strain evidence="1">28 12/20/2015</strain>
    </source>
</reference>
<proteinExistence type="predicted"/>
<organism evidence="1 2">
    <name type="scientific">Cetraspora pellucida</name>
    <dbReference type="NCBI Taxonomy" id="1433469"/>
    <lineage>
        <taxon>Eukaryota</taxon>
        <taxon>Fungi</taxon>
        <taxon>Fungi incertae sedis</taxon>
        <taxon>Mucoromycota</taxon>
        <taxon>Glomeromycotina</taxon>
        <taxon>Glomeromycetes</taxon>
        <taxon>Diversisporales</taxon>
        <taxon>Gigasporaceae</taxon>
        <taxon>Cetraspora</taxon>
    </lineage>
</organism>
<evidence type="ECO:0000313" key="2">
    <source>
        <dbReference type="Proteomes" id="UP000789366"/>
    </source>
</evidence>
<keyword evidence="2" id="KW-1185">Reference proteome</keyword>
<gene>
    <name evidence="1" type="ORF">SPELUC_LOCUS3932</name>
</gene>
<accession>A0ACA9LBA8</accession>
<evidence type="ECO:0000313" key="1">
    <source>
        <dbReference type="EMBL" id="CAG8521036.1"/>
    </source>
</evidence>
<dbReference type="EMBL" id="CAJVPW010003245">
    <property type="protein sequence ID" value="CAG8521036.1"/>
    <property type="molecule type" value="Genomic_DNA"/>
</dbReference>
<comment type="caution">
    <text evidence="1">The sequence shown here is derived from an EMBL/GenBank/DDBJ whole genome shotgun (WGS) entry which is preliminary data.</text>
</comment>
<name>A0ACA9LBA8_9GLOM</name>
<protein>
    <submittedName>
        <fullName evidence="1">9779_t:CDS:1</fullName>
    </submittedName>
</protein>